<dbReference type="Pfam" id="PF00815">
    <property type="entry name" value="Histidinol_dh"/>
    <property type="match status" value="1"/>
</dbReference>
<evidence type="ECO:0000256" key="2">
    <source>
        <dbReference type="ARBA" id="ARBA00022723"/>
    </source>
</evidence>
<organism evidence="5">
    <name type="scientific">marine sediment metagenome</name>
    <dbReference type="NCBI Taxonomy" id="412755"/>
    <lineage>
        <taxon>unclassified sequences</taxon>
        <taxon>metagenomes</taxon>
        <taxon>ecological metagenomes</taxon>
    </lineage>
</organism>
<dbReference type="Gene3D" id="1.20.5.1300">
    <property type="match status" value="1"/>
</dbReference>
<keyword evidence="4" id="KW-0560">Oxidoreductase</keyword>
<sequence>TVLMMAIPAKVAGVGEIIMVSPPAKDGRIPAPTLVAADIARVNRIFKLGGAQAIAALAFGTESIPRVDKICGPGNIFVTLAKKMVYGTVDLDGLKGPSEIVIVADEKADPTLCAADLLAQAEHDSLASVILITTSADLADQVDKEIEIQLGKLKRRSTAGTAIDAGMLVLVDDMAQVVELVNLFAPEHLSIMASDASTLIPKIRNAGCIFIGENSPVILGDYVAGPSHVLPTGGSARFGSPLGVMDFLKVTNIIALDEPAMRELSQAAVVIAKAEGLDAHAQAVERRMRAK</sequence>
<dbReference type="NCBIfam" id="TIGR00069">
    <property type="entry name" value="hisD"/>
    <property type="match status" value="1"/>
</dbReference>
<dbReference type="Gene3D" id="3.40.50.1980">
    <property type="entry name" value="Nitrogenase molybdenum iron protein domain"/>
    <property type="match status" value="2"/>
</dbReference>
<dbReference type="GO" id="GO:0046872">
    <property type="term" value="F:metal ion binding"/>
    <property type="evidence" value="ECO:0007669"/>
    <property type="project" value="UniProtKB-KW"/>
</dbReference>
<protein>
    <recommendedName>
        <fullName evidence="6">Histidinol dehydrogenase</fullName>
    </recommendedName>
</protein>
<proteinExistence type="predicted"/>
<dbReference type="GO" id="GO:0051287">
    <property type="term" value="F:NAD binding"/>
    <property type="evidence" value="ECO:0007669"/>
    <property type="project" value="InterPro"/>
</dbReference>
<name>X0SZX6_9ZZZZ</name>
<accession>X0SZX6</accession>
<dbReference type="PANTHER" id="PTHR21256:SF2">
    <property type="entry name" value="HISTIDINE BIOSYNTHESIS TRIFUNCTIONAL PROTEIN"/>
    <property type="match status" value="1"/>
</dbReference>
<dbReference type="InterPro" id="IPR012131">
    <property type="entry name" value="Hstdl_DH"/>
</dbReference>
<evidence type="ECO:0008006" key="6">
    <source>
        <dbReference type="Google" id="ProtNLM"/>
    </source>
</evidence>
<comment type="caution">
    <text evidence="5">The sequence shown here is derived from an EMBL/GenBank/DDBJ whole genome shotgun (WGS) entry which is preliminary data.</text>
</comment>
<evidence type="ECO:0000256" key="1">
    <source>
        <dbReference type="ARBA" id="ARBA00001947"/>
    </source>
</evidence>
<keyword evidence="3" id="KW-0862">Zinc</keyword>
<dbReference type="SUPFAM" id="SSF53720">
    <property type="entry name" value="ALDH-like"/>
    <property type="match status" value="1"/>
</dbReference>
<dbReference type="CDD" id="cd06572">
    <property type="entry name" value="Histidinol_dh"/>
    <property type="match status" value="1"/>
</dbReference>
<dbReference type="GO" id="GO:0004399">
    <property type="term" value="F:histidinol dehydrogenase activity"/>
    <property type="evidence" value="ECO:0007669"/>
    <property type="project" value="UniProtKB-ARBA"/>
</dbReference>
<dbReference type="InterPro" id="IPR016161">
    <property type="entry name" value="Ald_DH/histidinol_DH"/>
</dbReference>
<reference evidence="5" key="1">
    <citation type="journal article" date="2014" name="Front. Microbiol.">
        <title>High frequency of phylogenetically diverse reductive dehalogenase-homologous genes in deep subseafloor sedimentary metagenomes.</title>
        <authorList>
            <person name="Kawai M."/>
            <person name="Futagami T."/>
            <person name="Toyoda A."/>
            <person name="Takaki Y."/>
            <person name="Nishi S."/>
            <person name="Hori S."/>
            <person name="Arai W."/>
            <person name="Tsubouchi T."/>
            <person name="Morono Y."/>
            <person name="Uchiyama I."/>
            <person name="Ito T."/>
            <person name="Fujiyama A."/>
            <person name="Inagaki F."/>
            <person name="Takami H."/>
        </authorList>
    </citation>
    <scope>NUCLEOTIDE SEQUENCE</scope>
    <source>
        <strain evidence="5">Expedition CK06-06</strain>
    </source>
</reference>
<dbReference type="EMBL" id="BARS01005921">
    <property type="protein sequence ID" value="GAF80696.1"/>
    <property type="molecule type" value="Genomic_DNA"/>
</dbReference>
<keyword evidence="2" id="KW-0479">Metal-binding</keyword>
<dbReference type="GO" id="GO:0005829">
    <property type="term" value="C:cytosol"/>
    <property type="evidence" value="ECO:0007669"/>
    <property type="project" value="TreeGrafter"/>
</dbReference>
<dbReference type="PRINTS" id="PR00083">
    <property type="entry name" value="HOLDHDRGNASE"/>
</dbReference>
<comment type="cofactor">
    <cofactor evidence="1">
        <name>Zn(2+)</name>
        <dbReference type="ChEBI" id="CHEBI:29105"/>
    </cofactor>
</comment>
<dbReference type="FunFam" id="3.40.50.1980:FF:000001">
    <property type="entry name" value="Histidinol dehydrogenase"/>
    <property type="match status" value="1"/>
</dbReference>
<dbReference type="PANTHER" id="PTHR21256">
    <property type="entry name" value="HISTIDINOL DEHYDROGENASE HDH"/>
    <property type="match status" value="1"/>
</dbReference>
<evidence type="ECO:0000313" key="5">
    <source>
        <dbReference type="EMBL" id="GAF80696.1"/>
    </source>
</evidence>
<dbReference type="GO" id="GO:0000105">
    <property type="term" value="P:L-histidine biosynthetic process"/>
    <property type="evidence" value="ECO:0007669"/>
    <property type="project" value="TreeGrafter"/>
</dbReference>
<evidence type="ECO:0000256" key="3">
    <source>
        <dbReference type="ARBA" id="ARBA00022833"/>
    </source>
</evidence>
<gene>
    <name evidence="5" type="ORF">S01H1_11607</name>
</gene>
<dbReference type="AlphaFoldDB" id="X0SZX6"/>
<evidence type="ECO:0000256" key="4">
    <source>
        <dbReference type="ARBA" id="ARBA00023002"/>
    </source>
</evidence>
<feature type="non-terminal residue" evidence="5">
    <location>
        <position position="1"/>
    </location>
</feature>